<dbReference type="CDD" id="cd18137">
    <property type="entry name" value="HLD_clamp_pol_III_gamma_tau"/>
    <property type="match status" value="1"/>
</dbReference>
<keyword evidence="3 14" id="KW-0808">Transferase</keyword>
<reference evidence="14 15" key="1">
    <citation type="submission" date="2022-04" db="EMBL/GenBank/DDBJ databases">
        <title>Human microbiome associated bacterial genomes.</title>
        <authorList>
            <person name="Sandstrom S."/>
            <person name="Salamzade R."/>
            <person name="Kalan L.R."/>
        </authorList>
    </citation>
    <scope>NUCLEOTIDE SEQUENCE [LARGE SCALE GENOMIC DNA]</scope>
    <source>
        <strain evidence="15">p3-SID1799</strain>
    </source>
</reference>
<dbReference type="GO" id="GO:0003887">
    <property type="term" value="F:DNA-directed DNA polymerase activity"/>
    <property type="evidence" value="ECO:0007669"/>
    <property type="project" value="UniProtKB-EC"/>
</dbReference>
<keyword evidence="15" id="KW-1185">Reference proteome</keyword>
<comment type="similarity">
    <text evidence="1">Belongs to the DnaX/STICHEL family.</text>
</comment>
<name>A0ABT2HYI7_9MICO</name>
<feature type="compositionally biased region" description="Low complexity" evidence="12">
    <location>
        <begin position="772"/>
        <end position="783"/>
    </location>
</feature>
<dbReference type="EC" id="2.7.7.7" evidence="2"/>
<dbReference type="InterPro" id="IPR050238">
    <property type="entry name" value="DNA_Rep/Repair_Clamp_Loader"/>
</dbReference>
<evidence type="ECO:0000259" key="13">
    <source>
        <dbReference type="SMART" id="SM00382"/>
    </source>
</evidence>
<feature type="compositionally biased region" description="Low complexity" evidence="12">
    <location>
        <begin position="408"/>
        <end position="432"/>
    </location>
</feature>
<dbReference type="SMART" id="SM00382">
    <property type="entry name" value="AAA"/>
    <property type="match status" value="1"/>
</dbReference>
<evidence type="ECO:0000256" key="12">
    <source>
        <dbReference type="SAM" id="MobiDB-lite"/>
    </source>
</evidence>
<dbReference type="InterPro" id="IPR012763">
    <property type="entry name" value="DNA_pol_III_sug/sutau_N"/>
</dbReference>
<feature type="compositionally biased region" description="Low complexity" evidence="12">
    <location>
        <begin position="627"/>
        <end position="656"/>
    </location>
</feature>
<dbReference type="Pfam" id="PF13177">
    <property type="entry name" value="DNA_pol3_delta2"/>
    <property type="match status" value="1"/>
</dbReference>
<dbReference type="SUPFAM" id="SSF48019">
    <property type="entry name" value="post-AAA+ oligomerization domain-like"/>
    <property type="match status" value="1"/>
</dbReference>
<keyword evidence="9" id="KW-0067">ATP-binding</keyword>
<evidence type="ECO:0000256" key="8">
    <source>
        <dbReference type="ARBA" id="ARBA00022833"/>
    </source>
</evidence>
<dbReference type="EMBL" id="JALXSQ010000040">
    <property type="protein sequence ID" value="MCT2043383.1"/>
    <property type="molecule type" value="Genomic_DNA"/>
</dbReference>
<dbReference type="InterPro" id="IPR022754">
    <property type="entry name" value="DNA_pol_III_gamma-3"/>
</dbReference>
<evidence type="ECO:0000256" key="6">
    <source>
        <dbReference type="ARBA" id="ARBA00022723"/>
    </source>
</evidence>
<feature type="compositionally biased region" description="Pro residues" evidence="12">
    <location>
        <begin position="753"/>
        <end position="766"/>
    </location>
</feature>
<evidence type="ECO:0000256" key="9">
    <source>
        <dbReference type="ARBA" id="ARBA00022840"/>
    </source>
</evidence>
<feature type="region of interest" description="Disordered" evidence="12">
    <location>
        <begin position="408"/>
        <end position="489"/>
    </location>
</feature>
<feature type="compositionally biased region" description="Pro residues" evidence="12">
    <location>
        <begin position="732"/>
        <end position="741"/>
    </location>
</feature>
<keyword evidence="10" id="KW-0239">DNA-directed DNA polymerase</keyword>
<dbReference type="InterPro" id="IPR027417">
    <property type="entry name" value="P-loop_NTPase"/>
</dbReference>
<evidence type="ECO:0000313" key="15">
    <source>
        <dbReference type="Proteomes" id="UP001525379"/>
    </source>
</evidence>
<dbReference type="CDD" id="cd00009">
    <property type="entry name" value="AAA"/>
    <property type="match status" value="1"/>
</dbReference>
<keyword evidence="7" id="KW-0547">Nucleotide-binding</keyword>
<dbReference type="Proteomes" id="UP001525379">
    <property type="component" value="Unassembled WGS sequence"/>
</dbReference>
<evidence type="ECO:0000256" key="4">
    <source>
        <dbReference type="ARBA" id="ARBA00022695"/>
    </source>
</evidence>
<feature type="compositionally biased region" description="Low complexity" evidence="12">
    <location>
        <begin position="573"/>
        <end position="588"/>
    </location>
</feature>
<dbReference type="InterPro" id="IPR045085">
    <property type="entry name" value="HLD_clamp_pol_III_gamma_tau"/>
</dbReference>
<comment type="catalytic activity">
    <reaction evidence="11">
        <text>DNA(n) + a 2'-deoxyribonucleoside 5'-triphosphate = DNA(n+1) + diphosphate</text>
        <dbReference type="Rhea" id="RHEA:22508"/>
        <dbReference type="Rhea" id="RHEA-COMP:17339"/>
        <dbReference type="Rhea" id="RHEA-COMP:17340"/>
        <dbReference type="ChEBI" id="CHEBI:33019"/>
        <dbReference type="ChEBI" id="CHEBI:61560"/>
        <dbReference type="ChEBI" id="CHEBI:173112"/>
        <dbReference type="EC" id="2.7.7.7"/>
    </reaction>
</comment>
<evidence type="ECO:0000256" key="1">
    <source>
        <dbReference type="ARBA" id="ARBA00006360"/>
    </source>
</evidence>
<gene>
    <name evidence="14" type="ORF">M3D15_08600</name>
</gene>
<dbReference type="RefSeq" id="WP_260104558.1">
    <property type="nucleotide sequence ID" value="NZ_JALXSQ010000040.1"/>
</dbReference>
<dbReference type="Pfam" id="PF12169">
    <property type="entry name" value="DNA_pol3_gamma3"/>
    <property type="match status" value="1"/>
</dbReference>
<feature type="domain" description="AAA+ ATPase" evidence="13">
    <location>
        <begin position="36"/>
        <end position="180"/>
    </location>
</feature>
<organism evidence="14 15">
    <name type="scientific">Pseudoclavibacter albus</name>
    <dbReference type="NCBI Taxonomy" id="272241"/>
    <lineage>
        <taxon>Bacteria</taxon>
        <taxon>Bacillati</taxon>
        <taxon>Actinomycetota</taxon>
        <taxon>Actinomycetes</taxon>
        <taxon>Micrococcales</taxon>
        <taxon>Microbacteriaceae</taxon>
        <taxon>Pseudoclavibacter</taxon>
    </lineage>
</organism>
<keyword evidence="8" id="KW-0862">Zinc</keyword>
<dbReference type="NCBIfam" id="TIGR02397">
    <property type="entry name" value="dnaX_nterm"/>
    <property type="match status" value="1"/>
</dbReference>
<accession>A0ABT2HYI7</accession>
<dbReference type="Pfam" id="PF22608">
    <property type="entry name" value="DNAX_ATPase_lid"/>
    <property type="match status" value="1"/>
</dbReference>
<dbReference type="Gene3D" id="1.10.8.60">
    <property type="match status" value="1"/>
</dbReference>
<evidence type="ECO:0000256" key="7">
    <source>
        <dbReference type="ARBA" id="ARBA00022741"/>
    </source>
</evidence>
<evidence type="ECO:0000313" key="14">
    <source>
        <dbReference type="EMBL" id="MCT2043383.1"/>
    </source>
</evidence>
<dbReference type="PANTHER" id="PTHR11669:SF0">
    <property type="entry name" value="PROTEIN STICHEL-LIKE 2"/>
    <property type="match status" value="1"/>
</dbReference>
<dbReference type="InterPro" id="IPR003593">
    <property type="entry name" value="AAA+_ATPase"/>
</dbReference>
<keyword evidence="4 14" id="KW-0548">Nucleotidyltransferase</keyword>
<feature type="compositionally biased region" description="Low complexity" evidence="12">
    <location>
        <begin position="719"/>
        <end position="731"/>
    </location>
</feature>
<sequence>MATALYRRYRPDTFADMIGQSQVTDPLMTALRTGRVNHAYLFSGPRGCGKTSSARILARCLNCAEGPTDTPCGRCDSCIELARDGDGSLDVIEIDAASHGGVDDARDLRDRAVLAPSRDRYKIFIIDEAHMVTPAGFNALLKVVEEPPEHVRFVFATTEPEKVIGTIRSRTHHFPFRLIPPALMLEYVEKLCAEEGVSAEAGVLPLVVRAGGGSARDTLSLLDQIIGGSEGNVLGYERAAALLGFTSSELLEATIEAFANQDAAAAFHAIDRIIQTGQDPRRFVEDLLERTRDLIVVVATGDGAGAVLRGTSADELDRLRSEAQRFQPATLARMAELIDGTLTEMTGVTSPRLHLELMVARVLVALRANFAGAVGGAGDVPAPVPTSAPASVPAAPSGPVTSVPAAPSALAADRAPATPAASVPATPTPAAEPEAREDTAQAQAAPAHSAPAAAPARAAEQPQPQAPAAPDTATAPASPEQAPAEVSQEQFQHAWPDILVHVKQQGGIQAWSVAMNVVPLEFRDGVFGFQVKNETVLSDFKEHAAEPIRAAVRELLSIPIKFRPQVLERRQAPRSAGDSGRGAAAPSRDASPAQQQTKRGPLPSWNVKQIPGEASNDGPGSAWDELAQPAAQASAPATQAAPASAPASTPSAPAAPAERDPLEGVPSDDNAPEIIAAREALARAEENTPQPFDPAVPTPADERIAREAGRDPVSARNTAPAEPATSDAAPAPAEPAPPINDEPPYDEAVDGPMPDPGIEPALPPIDPASFLTPASKTAAPAPKKQVDDAPVEDAPHAPSIKDVLAGKVAADAEQSDDAHEETRAPAGTGPGFERYGEAVIRERLGARFVGEDAIVHEASAPEPEHLNEEP</sequence>
<protein>
    <recommendedName>
        <fullName evidence="2">DNA-directed DNA polymerase</fullName>
        <ecNumber evidence="2">2.7.7.7</ecNumber>
    </recommendedName>
</protein>
<keyword evidence="6" id="KW-0479">Metal-binding</keyword>
<evidence type="ECO:0000256" key="5">
    <source>
        <dbReference type="ARBA" id="ARBA00022705"/>
    </source>
</evidence>
<keyword evidence="5" id="KW-0235">DNA replication</keyword>
<dbReference type="Gene3D" id="1.20.272.10">
    <property type="match status" value="1"/>
</dbReference>
<feature type="region of interest" description="Disordered" evidence="12">
    <location>
        <begin position="567"/>
        <end position="834"/>
    </location>
</feature>
<dbReference type="InterPro" id="IPR008921">
    <property type="entry name" value="DNA_pol3_clamp-load_cplx_C"/>
</dbReference>
<feature type="compositionally biased region" description="Basic and acidic residues" evidence="12">
    <location>
        <begin position="700"/>
        <end position="710"/>
    </location>
</feature>
<evidence type="ECO:0000256" key="2">
    <source>
        <dbReference type="ARBA" id="ARBA00012417"/>
    </source>
</evidence>
<comment type="caution">
    <text evidence="14">The sequence shown here is derived from an EMBL/GenBank/DDBJ whole genome shotgun (WGS) entry which is preliminary data.</text>
</comment>
<dbReference type="PANTHER" id="PTHR11669">
    <property type="entry name" value="REPLICATION FACTOR C / DNA POLYMERASE III GAMMA-TAU SUBUNIT"/>
    <property type="match status" value="1"/>
</dbReference>
<dbReference type="SUPFAM" id="SSF52540">
    <property type="entry name" value="P-loop containing nucleoside triphosphate hydrolases"/>
    <property type="match status" value="1"/>
</dbReference>
<proteinExistence type="inferred from homology"/>
<evidence type="ECO:0000256" key="11">
    <source>
        <dbReference type="ARBA" id="ARBA00049244"/>
    </source>
</evidence>
<dbReference type="NCBIfam" id="NF005846">
    <property type="entry name" value="PRK07764.1-6"/>
    <property type="match status" value="1"/>
</dbReference>
<evidence type="ECO:0000256" key="10">
    <source>
        <dbReference type="ARBA" id="ARBA00022932"/>
    </source>
</evidence>
<evidence type="ECO:0000256" key="3">
    <source>
        <dbReference type="ARBA" id="ARBA00022679"/>
    </source>
</evidence>
<dbReference type="Gene3D" id="3.40.50.300">
    <property type="entry name" value="P-loop containing nucleotide triphosphate hydrolases"/>
    <property type="match status" value="1"/>
</dbReference>
<feature type="compositionally biased region" description="Low complexity" evidence="12">
    <location>
        <begin position="440"/>
        <end position="479"/>
    </location>
</feature>